<dbReference type="GO" id="GO:0015074">
    <property type="term" value="P:DNA integration"/>
    <property type="evidence" value="ECO:0007669"/>
    <property type="project" value="InterPro"/>
</dbReference>
<evidence type="ECO:0000256" key="1">
    <source>
        <dbReference type="ARBA" id="ARBA00023172"/>
    </source>
</evidence>
<keyword evidence="1" id="KW-0233">DNA recombination</keyword>
<dbReference type="Gene3D" id="1.10.443.10">
    <property type="entry name" value="Intergrase catalytic core"/>
    <property type="match status" value="1"/>
</dbReference>
<dbReference type="GO" id="GO:0003677">
    <property type="term" value="F:DNA binding"/>
    <property type="evidence" value="ECO:0007669"/>
    <property type="project" value="InterPro"/>
</dbReference>
<organism evidence="3 4">
    <name type="scientific">Neobacillus novalis</name>
    <dbReference type="NCBI Taxonomy" id="220687"/>
    <lineage>
        <taxon>Bacteria</taxon>
        <taxon>Bacillati</taxon>
        <taxon>Bacillota</taxon>
        <taxon>Bacilli</taxon>
        <taxon>Bacillales</taxon>
        <taxon>Bacillaceae</taxon>
        <taxon>Neobacillus</taxon>
    </lineage>
</organism>
<gene>
    <name evidence="3" type="ORF">QNH39_10285</name>
</gene>
<keyword evidence="4" id="KW-1185">Reference proteome</keyword>
<dbReference type="GO" id="GO:0006310">
    <property type="term" value="P:DNA recombination"/>
    <property type="evidence" value="ECO:0007669"/>
    <property type="project" value="UniProtKB-KW"/>
</dbReference>
<proteinExistence type="predicted"/>
<feature type="domain" description="Tyr recombinase" evidence="2">
    <location>
        <begin position="6"/>
        <end position="89"/>
    </location>
</feature>
<protein>
    <submittedName>
        <fullName evidence="3">Tyrosine-type recombinase/integrase</fullName>
    </submittedName>
</protein>
<dbReference type="Proteomes" id="UP001178288">
    <property type="component" value="Chromosome"/>
</dbReference>
<dbReference type="InterPro" id="IPR002104">
    <property type="entry name" value="Integrase_catalytic"/>
</dbReference>
<name>A0AA95SEH7_9BACI</name>
<evidence type="ECO:0000313" key="4">
    <source>
        <dbReference type="Proteomes" id="UP001178288"/>
    </source>
</evidence>
<evidence type="ECO:0000259" key="2">
    <source>
        <dbReference type="PROSITE" id="PS51898"/>
    </source>
</evidence>
<accession>A0AA95SEH7</accession>
<dbReference type="KEGG" id="nnv:QNH39_10285"/>
<evidence type="ECO:0000313" key="3">
    <source>
        <dbReference type="EMBL" id="WHY88198.1"/>
    </source>
</evidence>
<dbReference type="AlphaFoldDB" id="A0AA95SEH7"/>
<sequence length="89" mass="10528">MKTEEDTIQAFSKQQIIDLLNQTNQRTYAGFRDYALMLLFLDTGIRCNEALGLRKKDFDYEQKIINVPAPLAKTHTQEFYLYPKKPRRL</sequence>
<dbReference type="InterPro" id="IPR011010">
    <property type="entry name" value="DNA_brk_join_enz"/>
</dbReference>
<dbReference type="Pfam" id="PF00589">
    <property type="entry name" value="Phage_integrase"/>
    <property type="match status" value="1"/>
</dbReference>
<dbReference type="RefSeq" id="WP_066085612.1">
    <property type="nucleotide sequence ID" value="NZ_CP126114.1"/>
</dbReference>
<reference evidence="3" key="1">
    <citation type="submission" date="2023-05" db="EMBL/GenBank/DDBJ databases">
        <title>Comparative genomics of Bacillaceae isolates and their secondary metabolite potential.</title>
        <authorList>
            <person name="Song L."/>
            <person name="Nielsen L.J."/>
            <person name="Mohite O."/>
            <person name="Xu X."/>
            <person name="Weber T."/>
            <person name="Kovacs A.T."/>
        </authorList>
    </citation>
    <scope>NUCLEOTIDE SEQUENCE</scope>
    <source>
        <strain evidence="3">XLM17</strain>
    </source>
</reference>
<dbReference type="InterPro" id="IPR013762">
    <property type="entry name" value="Integrase-like_cat_sf"/>
</dbReference>
<dbReference type="PROSITE" id="PS51898">
    <property type="entry name" value="TYR_RECOMBINASE"/>
    <property type="match status" value="1"/>
</dbReference>
<dbReference type="SUPFAM" id="SSF56349">
    <property type="entry name" value="DNA breaking-rejoining enzymes"/>
    <property type="match status" value="1"/>
</dbReference>
<dbReference type="EMBL" id="CP126114">
    <property type="protein sequence ID" value="WHY88198.1"/>
    <property type="molecule type" value="Genomic_DNA"/>
</dbReference>